<feature type="transmembrane region" description="Helical" evidence="1">
    <location>
        <begin position="12"/>
        <end position="40"/>
    </location>
</feature>
<feature type="transmembrane region" description="Helical" evidence="1">
    <location>
        <begin position="90"/>
        <end position="113"/>
    </location>
</feature>
<dbReference type="RefSeq" id="WP_311665182.1">
    <property type="nucleotide sequence ID" value="NZ_JAVREO010000002.1"/>
</dbReference>
<name>A0ABU2JL04_9ACTN</name>
<protein>
    <submittedName>
        <fullName evidence="2">Uncharacterized protein</fullName>
    </submittedName>
</protein>
<evidence type="ECO:0000313" key="2">
    <source>
        <dbReference type="EMBL" id="MDT0265664.1"/>
    </source>
</evidence>
<comment type="caution">
    <text evidence="2">The sequence shown here is derived from an EMBL/GenBank/DDBJ whole genome shotgun (WGS) entry which is preliminary data.</text>
</comment>
<accession>A0ABU2JL04</accession>
<keyword evidence="3" id="KW-1185">Reference proteome</keyword>
<keyword evidence="1" id="KW-1133">Transmembrane helix</keyword>
<reference evidence="3" key="1">
    <citation type="submission" date="2023-07" db="EMBL/GenBank/DDBJ databases">
        <title>30 novel species of actinomycetes from the DSMZ collection.</title>
        <authorList>
            <person name="Nouioui I."/>
        </authorList>
    </citation>
    <scope>NUCLEOTIDE SEQUENCE [LARGE SCALE GENOMIC DNA]</scope>
    <source>
        <strain evidence="3">DSM 44915</strain>
    </source>
</reference>
<dbReference type="EMBL" id="JAVREO010000002">
    <property type="protein sequence ID" value="MDT0265664.1"/>
    <property type="molecule type" value="Genomic_DNA"/>
</dbReference>
<sequence>MLRFDAASTGLFGVLMLVGAPFLSDPLGLPVGVGPLFAVAHAGRRRRAAGRRPPPRHRPPLALTVVGTNAGCRVAMVVLALAGVGDLTGAGVAFLLVGAVIVAGFAEAQFLAYRRDRAG</sequence>
<proteinExistence type="predicted"/>
<organism evidence="2 3">
    <name type="scientific">Streptomyces chisholmiae</name>
    <dbReference type="NCBI Taxonomy" id="3075540"/>
    <lineage>
        <taxon>Bacteria</taxon>
        <taxon>Bacillati</taxon>
        <taxon>Actinomycetota</taxon>
        <taxon>Actinomycetes</taxon>
        <taxon>Kitasatosporales</taxon>
        <taxon>Streptomycetaceae</taxon>
        <taxon>Streptomyces</taxon>
    </lineage>
</organism>
<keyword evidence="1" id="KW-0812">Transmembrane</keyword>
<dbReference type="Proteomes" id="UP001183410">
    <property type="component" value="Unassembled WGS sequence"/>
</dbReference>
<keyword evidence="1" id="KW-0472">Membrane</keyword>
<gene>
    <name evidence="2" type="ORF">RM844_05095</name>
</gene>
<evidence type="ECO:0000313" key="3">
    <source>
        <dbReference type="Proteomes" id="UP001183410"/>
    </source>
</evidence>
<evidence type="ECO:0000256" key="1">
    <source>
        <dbReference type="SAM" id="Phobius"/>
    </source>
</evidence>
<feature type="transmembrane region" description="Helical" evidence="1">
    <location>
        <begin position="61"/>
        <end position="84"/>
    </location>
</feature>